<comment type="caution">
    <text evidence="9">The sequence shown here is derived from an EMBL/GenBank/DDBJ whole genome shotgun (WGS) entry which is preliminary data.</text>
</comment>
<dbReference type="PANTHER" id="PTHR37984">
    <property type="entry name" value="PROTEIN CBG26694"/>
    <property type="match status" value="1"/>
</dbReference>
<evidence type="ECO:0000313" key="10">
    <source>
        <dbReference type="Proteomes" id="UP001447188"/>
    </source>
</evidence>
<feature type="non-terminal residue" evidence="9">
    <location>
        <position position="209"/>
    </location>
</feature>
<feature type="domain" description="Reverse transcriptase RNase H-like" evidence="8">
    <location>
        <begin position="81"/>
        <end position="148"/>
    </location>
</feature>
<dbReference type="InterPro" id="IPR041373">
    <property type="entry name" value="RT_RNaseH"/>
</dbReference>
<feature type="domain" description="Reverse transcriptase" evidence="7">
    <location>
        <begin position="1"/>
        <end position="64"/>
    </location>
</feature>
<gene>
    <name evidence="9" type="ORF">Q9L58_009669</name>
</gene>
<dbReference type="InterPro" id="IPR050951">
    <property type="entry name" value="Retrovirus_Pol_polyprotein"/>
</dbReference>
<keyword evidence="5" id="KW-0378">Hydrolase</keyword>
<protein>
    <recommendedName>
        <fullName evidence="11">Reverse transcriptase domain-containing protein</fullName>
    </recommendedName>
</protein>
<dbReference type="InterPro" id="IPR000477">
    <property type="entry name" value="RT_dom"/>
</dbReference>
<keyword evidence="6" id="KW-0695">RNA-directed DNA polymerase</keyword>
<evidence type="ECO:0000256" key="5">
    <source>
        <dbReference type="ARBA" id="ARBA00022801"/>
    </source>
</evidence>
<evidence type="ECO:0000256" key="2">
    <source>
        <dbReference type="ARBA" id="ARBA00022695"/>
    </source>
</evidence>
<proteinExistence type="predicted"/>
<dbReference type="Gene3D" id="3.30.70.270">
    <property type="match status" value="1"/>
</dbReference>
<evidence type="ECO:0000256" key="1">
    <source>
        <dbReference type="ARBA" id="ARBA00022679"/>
    </source>
</evidence>
<sequence>MPFGLSGAPGAMQSLMREILKDFEGKRVVIYLDDVLIHADTRERHYQTLLAVLASLEANSFHLEPPMLTTPLYVVTDASKLSETFTTAERHWHSIDREVFALVASLLRYPEIFGNGAEIHVLTDSKHFTRRTNMEKNTERRARWKDILGSHKLHFTHIPGAQNVVANALSRSVVENSKAREGKVIQAEQLAKNIFAITAETGVTPLGWT</sequence>
<name>A0ABR3G6N7_9PEZI</name>
<evidence type="ECO:0008006" key="11">
    <source>
        <dbReference type="Google" id="ProtNLM"/>
    </source>
</evidence>
<accession>A0ABR3G6N7</accession>
<evidence type="ECO:0000259" key="8">
    <source>
        <dbReference type="Pfam" id="PF17917"/>
    </source>
</evidence>
<evidence type="ECO:0000256" key="6">
    <source>
        <dbReference type="ARBA" id="ARBA00022918"/>
    </source>
</evidence>
<dbReference type="EMBL" id="JBBBZM010000245">
    <property type="protein sequence ID" value="KAL0631471.1"/>
    <property type="molecule type" value="Genomic_DNA"/>
</dbReference>
<keyword evidence="1" id="KW-0808">Transferase</keyword>
<keyword evidence="2" id="KW-0548">Nucleotidyltransferase</keyword>
<dbReference type="Proteomes" id="UP001447188">
    <property type="component" value="Unassembled WGS sequence"/>
</dbReference>
<keyword evidence="4" id="KW-0255">Endonuclease</keyword>
<evidence type="ECO:0000259" key="7">
    <source>
        <dbReference type="Pfam" id="PF00078"/>
    </source>
</evidence>
<evidence type="ECO:0000256" key="4">
    <source>
        <dbReference type="ARBA" id="ARBA00022759"/>
    </source>
</evidence>
<organism evidence="9 10">
    <name type="scientific">Discina gigas</name>
    <dbReference type="NCBI Taxonomy" id="1032678"/>
    <lineage>
        <taxon>Eukaryota</taxon>
        <taxon>Fungi</taxon>
        <taxon>Dikarya</taxon>
        <taxon>Ascomycota</taxon>
        <taxon>Pezizomycotina</taxon>
        <taxon>Pezizomycetes</taxon>
        <taxon>Pezizales</taxon>
        <taxon>Discinaceae</taxon>
        <taxon>Discina</taxon>
    </lineage>
</organism>
<dbReference type="SUPFAM" id="SSF56672">
    <property type="entry name" value="DNA/RNA polymerases"/>
    <property type="match status" value="1"/>
</dbReference>
<dbReference type="Pfam" id="PF00078">
    <property type="entry name" value="RVT_1"/>
    <property type="match status" value="1"/>
</dbReference>
<reference evidence="9 10" key="1">
    <citation type="submission" date="2024-02" db="EMBL/GenBank/DDBJ databases">
        <title>Discinaceae phylogenomics.</title>
        <authorList>
            <person name="Dirks A.C."/>
            <person name="James T.Y."/>
        </authorList>
    </citation>
    <scope>NUCLEOTIDE SEQUENCE [LARGE SCALE GENOMIC DNA]</scope>
    <source>
        <strain evidence="9 10">ACD0624</strain>
    </source>
</reference>
<keyword evidence="10" id="KW-1185">Reference proteome</keyword>
<dbReference type="InterPro" id="IPR043502">
    <property type="entry name" value="DNA/RNA_pol_sf"/>
</dbReference>
<dbReference type="Pfam" id="PF17917">
    <property type="entry name" value="RT_RNaseH"/>
    <property type="match status" value="1"/>
</dbReference>
<evidence type="ECO:0000313" key="9">
    <source>
        <dbReference type="EMBL" id="KAL0631471.1"/>
    </source>
</evidence>
<dbReference type="PANTHER" id="PTHR37984:SF5">
    <property type="entry name" value="PROTEIN NYNRIN-LIKE"/>
    <property type="match status" value="1"/>
</dbReference>
<dbReference type="InterPro" id="IPR043128">
    <property type="entry name" value="Rev_trsase/Diguanyl_cyclase"/>
</dbReference>
<keyword evidence="3" id="KW-0540">Nuclease</keyword>
<evidence type="ECO:0000256" key="3">
    <source>
        <dbReference type="ARBA" id="ARBA00022722"/>
    </source>
</evidence>